<sequence>MDISAAVIGTLALGFGLVTLALRLFNPAKLGKLQPMKERFGERAGNVAHAFFYIALPSVYGVFCLIQSYLGRSFMG</sequence>
<dbReference type="OrthoDB" id="331705at2"/>
<gene>
    <name evidence="2" type="ORF">DSOUD_1006</name>
</gene>
<evidence type="ECO:0000256" key="1">
    <source>
        <dbReference type="SAM" id="Phobius"/>
    </source>
</evidence>
<organism evidence="2 3">
    <name type="scientific">Desulfuromonas soudanensis</name>
    <dbReference type="NCBI Taxonomy" id="1603606"/>
    <lineage>
        <taxon>Bacteria</taxon>
        <taxon>Pseudomonadati</taxon>
        <taxon>Thermodesulfobacteriota</taxon>
        <taxon>Desulfuromonadia</taxon>
        <taxon>Desulfuromonadales</taxon>
        <taxon>Desulfuromonadaceae</taxon>
        <taxon>Desulfuromonas</taxon>
    </lineage>
</organism>
<dbReference type="RefSeq" id="WP_053549960.1">
    <property type="nucleotide sequence ID" value="NZ_CP010802.1"/>
</dbReference>
<keyword evidence="1" id="KW-0472">Membrane</keyword>
<dbReference type="PATRIC" id="fig|1603606.3.peg.1103"/>
<proteinExistence type="predicted"/>
<keyword evidence="1" id="KW-0812">Transmembrane</keyword>
<evidence type="ECO:0000313" key="2">
    <source>
        <dbReference type="EMBL" id="ALC15792.1"/>
    </source>
</evidence>
<dbReference type="STRING" id="1603606.DSOUD_1006"/>
<dbReference type="EMBL" id="CP010802">
    <property type="protein sequence ID" value="ALC15792.1"/>
    <property type="molecule type" value="Genomic_DNA"/>
</dbReference>
<dbReference type="KEGG" id="des:DSOUD_1006"/>
<feature type="transmembrane region" description="Helical" evidence="1">
    <location>
        <begin position="6"/>
        <end position="26"/>
    </location>
</feature>
<accession>A0A0M4D848</accession>
<protein>
    <submittedName>
        <fullName evidence="2">Uncharacterized protein</fullName>
    </submittedName>
</protein>
<reference evidence="2 3" key="1">
    <citation type="submission" date="2015-07" db="EMBL/GenBank/DDBJ databases">
        <title>Isolation and Genomic Characterization of a Novel Halophilic Metal-Reducing Deltaproteobacterium from the Deep Subsurface.</title>
        <authorList>
            <person name="Badalamenti J.P."/>
            <person name="Summers Z.M."/>
            <person name="Gralnick J.A."/>
            <person name="Bond D.R."/>
        </authorList>
    </citation>
    <scope>NUCLEOTIDE SEQUENCE [LARGE SCALE GENOMIC DNA]</scope>
    <source>
        <strain evidence="2 3">WTL</strain>
    </source>
</reference>
<feature type="transmembrane region" description="Helical" evidence="1">
    <location>
        <begin position="47"/>
        <end position="70"/>
    </location>
</feature>
<evidence type="ECO:0000313" key="3">
    <source>
        <dbReference type="Proteomes" id="UP000057158"/>
    </source>
</evidence>
<keyword evidence="3" id="KW-1185">Reference proteome</keyword>
<name>A0A0M4D848_9BACT</name>
<keyword evidence="1" id="KW-1133">Transmembrane helix</keyword>
<dbReference type="AlphaFoldDB" id="A0A0M4D848"/>
<dbReference type="Proteomes" id="UP000057158">
    <property type="component" value="Chromosome"/>
</dbReference>